<sequence>MFGPLGGVVEVGAVNSTGTWALADVSMAGFLDRRGDRVRALLEGVREVCGFGDEAMAIADELGYFRDHEVTAASLLLWSAGVTGIPQPLERLEEPATVRRMCRMAADLQLVNVLQALVNAAVAAGMRADTGARRIARLLGVASDVVDPTGVRTPELVYRMWRVGHLPAILHPQSGAPEAGKAGYRAYDQELERLLESA</sequence>
<dbReference type="RefSeq" id="WP_369224673.1">
    <property type="nucleotide sequence ID" value="NZ_CP163441.1"/>
</dbReference>
<name>A0AB39QQC2_9ACTN</name>
<proteinExistence type="predicted"/>
<protein>
    <submittedName>
        <fullName evidence="1">Uncharacterized protein</fullName>
    </submittedName>
</protein>
<gene>
    <name evidence="1" type="ORF">AB5J52_28110</name>
</gene>
<organism evidence="1">
    <name type="scientific">Streptomyces sp. R39</name>
    <dbReference type="NCBI Taxonomy" id="3238631"/>
    <lineage>
        <taxon>Bacteria</taxon>
        <taxon>Bacillati</taxon>
        <taxon>Actinomycetota</taxon>
        <taxon>Actinomycetes</taxon>
        <taxon>Kitasatosporales</taxon>
        <taxon>Streptomycetaceae</taxon>
        <taxon>Streptomyces</taxon>
    </lineage>
</organism>
<evidence type="ECO:0000313" key="1">
    <source>
        <dbReference type="EMBL" id="XDQ45807.1"/>
    </source>
</evidence>
<accession>A0AB39QQC2</accession>
<dbReference type="EMBL" id="CP163441">
    <property type="protein sequence ID" value="XDQ45807.1"/>
    <property type="molecule type" value="Genomic_DNA"/>
</dbReference>
<dbReference type="AlphaFoldDB" id="A0AB39QQC2"/>
<reference evidence="1" key="1">
    <citation type="submission" date="2024-07" db="EMBL/GenBank/DDBJ databases">
        <authorList>
            <person name="Yu S.T."/>
        </authorList>
    </citation>
    <scope>NUCLEOTIDE SEQUENCE</scope>
    <source>
        <strain evidence="1">R39</strain>
    </source>
</reference>